<keyword evidence="2" id="KW-1185">Reference proteome</keyword>
<dbReference type="Proteomes" id="UP000823775">
    <property type="component" value="Unassembled WGS sequence"/>
</dbReference>
<name>A0ABS8V3L0_DATST</name>
<evidence type="ECO:0000313" key="2">
    <source>
        <dbReference type="Proteomes" id="UP000823775"/>
    </source>
</evidence>
<comment type="caution">
    <text evidence="1">The sequence shown here is derived from an EMBL/GenBank/DDBJ whole genome shotgun (WGS) entry which is preliminary data.</text>
</comment>
<sequence length="189" mass="21637">MSSISLAFQTLRRYWWINTGRSTMMPMNNAQSEIQFPHRSPPLDDAPQNLHRRPTFIGKRSLADFQQQQQFQFLQQQQHQQQVQQGLGFYLRNVKPRSYQQASPIISLSPVDFSASSSSISTVATRHTLPILQTLRSQPVISTANTNGVGKPNCSAVVFTKSVQNSLYQESGEMMNRLQELEKQLRRQQ</sequence>
<proteinExistence type="predicted"/>
<evidence type="ECO:0000313" key="1">
    <source>
        <dbReference type="EMBL" id="MCD9640932.1"/>
    </source>
</evidence>
<accession>A0ABS8V3L0</accession>
<gene>
    <name evidence="1" type="ORF">HAX54_026689</name>
</gene>
<dbReference type="EMBL" id="JACEIK010003241">
    <property type="protein sequence ID" value="MCD9640932.1"/>
    <property type="molecule type" value="Genomic_DNA"/>
</dbReference>
<organism evidence="1 2">
    <name type="scientific">Datura stramonium</name>
    <name type="common">Jimsonweed</name>
    <name type="synonym">Common thornapple</name>
    <dbReference type="NCBI Taxonomy" id="4076"/>
    <lineage>
        <taxon>Eukaryota</taxon>
        <taxon>Viridiplantae</taxon>
        <taxon>Streptophyta</taxon>
        <taxon>Embryophyta</taxon>
        <taxon>Tracheophyta</taxon>
        <taxon>Spermatophyta</taxon>
        <taxon>Magnoliopsida</taxon>
        <taxon>eudicotyledons</taxon>
        <taxon>Gunneridae</taxon>
        <taxon>Pentapetalae</taxon>
        <taxon>asterids</taxon>
        <taxon>lamiids</taxon>
        <taxon>Solanales</taxon>
        <taxon>Solanaceae</taxon>
        <taxon>Solanoideae</taxon>
        <taxon>Datureae</taxon>
        <taxon>Datura</taxon>
    </lineage>
</organism>
<reference evidence="1 2" key="1">
    <citation type="journal article" date="2021" name="BMC Genomics">
        <title>Datura genome reveals duplications of psychoactive alkaloid biosynthetic genes and high mutation rate following tissue culture.</title>
        <authorList>
            <person name="Rajewski A."/>
            <person name="Carter-House D."/>
            <person name="Stajich J."/>
            <person name="Litt A."/>
        </authorList>
    </citation>
    <scope>NUCLEOTIDE SEQUENCE [LARGE SCALE GENOMIC DNA]</scope>
    <source>
        <strain evidence="1">AR-01</strain>
    </source>
</reference>
<protein>
    <submittedName>
        <fullName evidence="1">Uncharacterized protein</fullName>
    </submittedName>
</protein>